<keyword evidence="1" id="KW-1133">Transmembrane helix</keyword>
<reference evidence="3" key="1">
    <citation type="journal article" date="2019" name="Int. J. Syst. Evol. Microbiol.">
        <title>The Global Catalogue of Microorganisms (GCM) 10K type strain sequencing project: providing services to taxonomists for standard genome sequencing and annotation.</title>
        <authorList>
            <consortium name="The Broad Institute Genomics Platform"/>
            <consortium name="The Broad Institute Genome Sequencing Center for Infectious Disease"/>
            <person name="Wu L."/>
            <person name="Ma J."/>
        </authorList>
    </citation>
    <scope>NUCLEOTIDE SEQUENCE [LARGE SCALE GENOMIC DNA]</scope>
    <source>
        <strain evidence="3">JCM 16578</strain>
    </source>
</reference>
<organism evidence="2 3">
    <name type="scientific">Streptomyces lannensis</name>
    <dbReference type="NCBI Taxonomy" id="766498"/>
    <lineage>
        <taxon>Bacteria</taxon>
        <taxon>Bacillati</taxon>
        <taxon>Actinomycetota</taxon>
        <taxon>Actinomycetes</taxon>
        <taxon>Kitasatosporales</taxon>
        <taxon>Streptomycetaceae</taxon>
        <taxon>Streptomyces</taxon>
    </lineage>
</organism>
<name>A0ABP7LSZ6_9ACTN</name>
<protein>
    <submittedName>
        <fullName evidence="2">Uncharacterized protein</fullName>
    </submittedName>
</protein>
<proteinExistence type="predicted"/>
<sequence>MAASSGTVEDMPLWEFTVNGLDTRTAVLLLAGAVSTYVAFVHPPVGVALLVGLAVIGLLNTLMR</sequence>
<evidence type="ECO:0000313" key="2">
    <source>
        <dbReference type="EMBL" id="GAA3905661.1"/>
    </source>
</evidence>
<evidence type="ECO:0000313" key="3">
    <source>
        <dbReference type="Proteomes" id="UP001501563"/>
    </source>
</evidence>
<gene>
    <name evidence="2" type="ORF">GCM10022207_88720</name>
</gene>
<accession>A0ABP7LSZ6</accession>
<dbReference type="EMBL" id="BAAAZA010000061">
    <property type="protein sequence ID" value="GAA3905661.1"/>
    <property type="molecule type" value="Genomic_DNA"/>
</dbReference>
<keyword evidence="1" id="KW-0812">Transmembrane</keyword>
<dbReference type="Proteomes" id="UP001501563">
    <property type="component" value="Unassembled WGS sequence"/>
</dbReference>
<evidence type="ECO:0000256" key="1">
    <source>
        <dbReference type="SAM" id="Phobius"/>
    </source>
</evidence>
<comment type="caution">
    <text evidence="2">The sequence shown here is derived from an EMBL/GenBank/DDBJ whole genome shotgun (WGS) entry which is preliminary data.</text>
</comment>
<keyword evidence="3" id="KW-1185">Reference proteome</keyword>
<keyword evidence="1" id="KW-0472">Membrane</keyword>
<feature type="transmembrane region" description="Helical" evidence="1">
    <location>
        <begin position="46"/>
        <end position="63"/>
    </location>
</feature>